<dbReference type="PANTHER" id="PTHR30543:SF21">
    <property type="entry name" value="NAD(P)H-DEPENDENT FMN REDUCTASE LOT6"/>
    <property type="match status" value="1"/>
</dbReference>
<reference evidence="2 3" key="1">
    <citation type="journal article" date="2015" name="Genome Announc.">
        <title>Expanding the biotechnology potential of lactobacilli through comparative genomics of 213 strains and associated genera.</title>
        <authorList>
            <person name="Sun Z."/>
            <person name="Harris H.M."/>
            <person name="McCann A."/>
            <person name="Guo C."/>
            <person name="Argimon S."/>
            <person name="Zhang W."/>
            <person name="Yang X."/>
            <person name="Jeffery I.B."/>
            <person name="Cooney J.C."/>
            <person name="Kagawa T.F."/>
            <person name="Liu W."/>
            <person name="Song Y."/>
            <person name="Salvetti E."/>
            <person name="Wrobel A."/>
            <person name="Rasinkangas P."/>
            <person name="Parkhill J."/>
            <person name="Rea M.C."/>
            <person name="O'Sullivan O."/>
            <person name="Ritari J."/>
            <person name="Douillard F.P."/>
            <person name="Paul Ross R."/>
            <person name="Yang R."/>
            <person name="Briner A.E."/>
            <person name="Felis G.E."/>
            <person name="de Vos W.M."/>
            <person name="Barrangou R."/>
            <person name="Klaenhammer T.R."/>
            <person name="Caufield P.W."/>
            <person name="Cui Y."/>
            <person name="Zhang H."/>
            <person name="O'Toole P.W."/>
        </authorList>
    </citation>
    <scope>NUCLEOTIDE SEQUENCE [LARGE SCALE GENOMIC DNA]</scope>
    <source>
        <strain evidence="2 3">DSM 13345</strain>
    </source>
</reference>
<dbReference type="PANTHER" id="PTHR30543">
    <property type="entry name" value="CHROMATE REDUCTASE"/>
    <property type="match status" value="1"/>
</dbReference>
<evidence type="ECO:0000259" key="1">
    <source>
        <dbReference type="Pfam" id="PF03358"/>
    </source>
</evidence>
<dbReference type="AlphaFoldDB" id="A0A0R1P0P9"/>
<dbReference type="GO" id="GO:0016491">
    <property type="term" value="F:oxidoreductase activity"/>
    <property type="evidence" value="ECO:0007669"/>
    <property type="project" value="InterPro"/>
</dbReference>
<evidence type="ECO:0000313" key="3">
    <source>
        <dbReference type="Proteomes" id="UP000050901"/>
    </source>
</evidence>
<dbReference type="GO" id="GO:0005829">
    <property type="term" value="C:cytosol"/>
    <property type="evidence" value="ECO:0007669"/>
    <property type="project" value="TreeGrafter"/>
</dbReference>
<name>A0A0R1P0P9_LIMMU</name>
<organism evidence="2 3">
    <name type="scientific">Limosilactobacillus mucosae DSM 13345</name>
    <dbReference type="NCBI Taxonomy" id="1423771"/>
    <lineage>
        <taxon>Bacteria</taxon>
        <taxon>Bacillati</taxon>
        <taxon>Bacillota</taxon>
        <taxon>Bacilli</taxon>
        <taxon>Lactobacillales</taxon>
        <taxon>Lactobacillaceae</taxon>
        <taxon>Limosilactobacillus</taxon>
    </lineage>
</organism>
<dbReference type="GO" id="GO:0010181">
    <property type="term" value="F:FMN binding"/>
    <property type="evidence" value="ECO:0007669"/>
    <property type="project" value="TreeGrafter"/>
</dbReference>
<proteinExistence type="predicted"/>
<evidence type="ECO:0000313" key="2">
    <source>
        <dbReference type="EMBL" id="KRL26096.1"/>
    </source>
</evidence>
<accession>A0A0R1P0P9</accession>
<dbReference type="Proteomes" id="UP000050901">
    <property type="component" value="Unassembled WGS sequence"/>
</dbReference>
<dbReference type="Gene3D" id="3.40.50.360">
    <property type="match status" value="1"/>
</dbReference>
<dbReference type="InterPro" id="IPR005025">
    <property type="entry name" value="FMN_Rdtase-like_dom"/>
</dbReference>
<sequence>MNLKIVGIPGSNANHSYNRMLLEYISKAYEHDMTVVDVRKIPLFNESAKETPAAIQAMSDAIDAADAVVIACPETDHSVPSSLKSIIEWLSYQLHPFTNKPVLLVGASTDAQGSSRAQVDLRDVMISPGVNARVFQKEDFFMSFAQNLFDENGDITDPGTIKFLDKCLRDFECFAIANDQEVKLEEAALAKAEKEAAK</sequence>
<dbReference type="PATRIC" id="fig|1423771.3.peg.1941"/>
<dbReference type="InterPro" id="IPR029039">
    <property type="entry name" value="Flavoprotein-like_sf"/>
</dbReference>
<dbReference type="EMBL" id="AZEQ01000007">
    <property type="protein sequence ID" value="KRL26096.1"/>
    <property type="molecule type" value="Genomic_DNA"/>
</dbReference>
<protein>
    <submittedName>
        <fullName evidence="2">Flavin reductase</fullName>
    </submittedName>
</protein>
<dbReference type="SUPFAM" id="SSF52218">
    <property type="entry name" value="Flavoproteins"/>
    <property type="match status" value="1"/>
</dbReference>
<feature type="domain" description="NADPH-dependent FMN reductase-like" evidence="1">
    <location>
        <begin position="4"/>
        <end position="144"/>
    </location>
</feature>
<comment type="caution">
    <text evidence="2">The sequence shown here is derived from an EMBL/GenBank/DDBJ whole genome shotgun (WGS) entry which is preliminary data.</text>
</comment>
<dbReference type="InterPro" id="IPR050712">
    <property type="entry name" value="NAD(P)H-dep_reductase"/>
</dbReference>
<gene>
    <name evidence="2" type="ORF">FC47_GL001878</name>
</gene>
<dbReference type="Pfam" id="PF03358">
    <property type="entry name" value="FMN_red"/>
    <property type="match status" value="1"/>
</dbReference>
<dbReference type="RefSeq" id="WP_006499282.1">
    <property type="nucleotide sequence ID" value="NZ_AZEQ01000007.1"/>
</dbReference>